<feature type="compositionally biased region" description="Basic and acidic residues" evidence="1">
    <location>
        <begin position="343"/>
        <end position="358"/>
    </location>
</feature>
<evidence type="ECO:0000256" key="3">
    <source>
        <dbReference type="SAM" id="SignalP"/>
    </source>
</evidence>
<feature type="signal peptide" evidence="3">
    <location>
        <begin position="1"/>
        <end position="20"/>
    </location>
</feature>
<evidence type="ECO:0000256" key="1">
    <source>
        <dbReference type="SAM" id="MobiDB-lite"/>
    </source>
</evidence>
<accession>A0A7S4W9X3</accession>
<dbReference type="PROSITE" id="PS51257">
    <property type="entry name" value="PROKAR_LIPOPROTEIN"/>
    <property type="match status" value="1"/>
</dbReference>
<protein>
    <submittedName>
        <fullName evidence="4">Uncharacterized protein</fullName>
    </submittedName>
</protein>
<feature type="transmembrane region" description="Helical" evidence="2">
    <location>
        <begin position="501"/>
        <end position="521"/>
    </location>
</feature>
<feature type="transmembrane region" description="Helical" evidence="2">
    <location>
        <begin position="271"/>
        <end position="293"/>
    </location>
</feature>
<keyword evidence="3" id="KW-0732">Signal</keyword>
<organism evidence="4">
    <name type="scientific">Ditylum brightwellii</name>
    <dbReference type="NCBI Taxonomy" id="49249"/>
    <lineage>
        <taxon>Eukaryota</taxon>
        <taxon>Sar</taxon>
        <taxon>Stramenopiles</taxon>
        <taxon>Ochrophyta</taxon>
        <taxon>Bacillariophyta</taxon>
        <taxon>Mediophyceae</taxon>
        <taxon>Lithodesmiophycidae</taxon>
        <taxon>Lithodesmiales</taxon>
        <taxon>Lithodesmiaceae</taxon>
        <taxon>Ditylum</taxon>
    </lineage>
</organism>
<evidence type="ECO:0000313" key="4">
    <source>
        <dbReference type="EMBL" id="CAE4654393.1"/>
    </source>
</evidence>
<sequence>MRLFSCVCLHLILFLSAVSCTVVTVDSTWDSIGDISTENNAHVEEQAPFSEGERTTEPMGKFGIEDPSIIFDESESDVAYPLAAHSGYLRFLNDKFTTVQEVLSMHAGSFLETTMKTTSELSTRTFIATDKVSREMNNAQTQLFAVFHHFVSNVAEYSSSVSFDVMGSSRIFVDEVTNSITTGSNSVANLSSALFQHGKKASIETRNGLMKLVSIMQSYSSEVKVSAQLRAKDINGNLAGMRERRASEIAGENGIEPIKMNEQSSDDESSFSWFMMAIVFACVAFLAMSFVVVKRISTDRSGPRNNRSIDDNNEMLIFEEANKFVAGCFVDEMDDLNDNDSDDSFRSQPEEVVHDDERSIKSYLESNENEDEEVKQANISVELGGDIDQGLNSKGKDDHCGVDSSQPDVCSKQNLNTDFLLLSNEEIITESVIGTNEIYCAQAENIEGGYNCTLAHKTSLIQMDAKRRKSHSRVFKDASLRNLSNGKHAVKPIRCTRRRTWMRIMMVAMVIVSVFLAVYFADIIISFCAGPECHSKDASRKKSYGSTVLGKMGEL</sequence>
<keyword evidence="2" id="KW-0812">Transmembrane</keyword>
<gene>
    <name evidence="4" type="ORF">DBRI00130_LOCUS38795</name>
</gene>
<feature type="region of interest" description="Disordered" evidence="1">
    <location>
        <begin position="339"/>
        <end position="358"/>
    </location>
</feature>
<evidence type="ECO:0000256" key="2">
    <source>
        <dbReference type="SAM" id="Phobius"/>
    </source>
</evidence>
<keyword evidence="2" id="KW-1133">Transmembrane helix</keyword>
<keyword evidence="2" id="KW-0472">Membrane</keyword>
<dbReference type="AlphaFoldDB" id="A0A7S4W9X3"/>
<feature type="chain" id="PRO_5031409911" evidence="3">
    <location>
        <begin position="21"/>
        <end position="555"/>
    </location>
</feature>
<proteinExistence type="predicted"/>
<reference evidence="4" key="1">
    <citation type="submission" date="2021-01" db="EMBL/GenBank/DDBJ databases">
        <authorList>
            <person name="Corre E."/>
            <person name="Pelletier E."/>
            <person name="Niang G."/>
            <person name="Scheremetjew M."/>
            <person name="Finn R."/>
            <person name="Kale V."/>
            <person name="Holt S."/>
            <person name="Cochrane G."/>
            <person name="Meng A."/>
            <person name="Brown T."/>
            <person name="Cohen L."/>
        </authorList>
    </citation>
    <scope>NUCLEOTIDE SEQUENCE</scope>
    <source>
        <strain evidence="4">GSO104</strain>
    </source>
</reference>
<name>A0A7S4W9X3_9STRA</name>
<dbReference type="EMBL" id="HBNS01053120">
    <property type="protein sequence ID" value="CAE4654393.1"/>
    <property type="molecule type" value="Transcribed_RNA"/>
</dbReference>